<dbReference type="InterPro" id="IPR016135">
    <property type="entry name" value="UBQ-conjugating_enzyme/RWD"/>
</dbReference>
<dbReference type="Proteomes" id="UP001176517">
    <property type="component" value="Unassembled WGS sequence"/>
</dbReference>
<dbReference type="Gene3D" id="6.10.140.820">
    <property type="match status" value="1"/>
</dbReference>
<dbReference type="InterPro" id="IPR008883">
    <property type="entry name" value="UEV_N"/>
</dbReference>
<feature type="compositionally biased region" description="Pro residues" evidence="8">
    <location>
        <begin position="307"/>
        <end position="317"/>
    </location>
</feature>
<dbReference type="GO" id="GO:0043130">
    <property type="term" value="F:ubiquitin binding"/>
    <property type="evidence" value="ECO:0007669"/>
    <property type="project" value="TreeGrafter"/>
</dbReference>
<keyword evidence="3 7" id="KW-0813">Transport</keyword>
<dbReference type="GO" id="GO:0000813">
    <property type="term" value="C:ESCRT I complex"/>
    <property type="evidence" value="ECO:0007669"/>
    <property type="project" value="TreeGrafter"/>
</dbReference>
<feature type="compositionally biased region" description="Low complexity" evidence="8">
    <location>
        <begin position="162"/>
        <end position="188"/>
    </location>
</feature>
<evidence type="ECO:0000256" key="2">
    <source>
        <dbReference type="ARBA" id="ARBA00009594"/>
    </source>
</evidence>
<feature type="compositionally biased region" description="Low complexity" evidence="8">
    <location>
        <begin position="199"/>
        <end position="220"/>
    </location>
</feature>
<evidence type="ECO:0000256" key="6">
    <source>
        <dbReference type="ARBA" id="ARBA00023054"/>
    </source>
</evidence>
<keyword evidence="5 7" id="KW-0653">Protein transport</keyword>
<feature type="compositionally biased region" description="Low complexity" evidence="8">
    <location>
        <begin position="318"/>
        <end position="339"/>
    </location>
</feature>
<feature type="compositionally biased region" description="Pro residues" evidence="8">
    <location>
        <begin position="189"/>
        <end position="198"/>
    </location>
</feature>
<evidence type="ECO:0000256" key="7">
    <source>
        <dbReference type="PROSITE-ProRule" id="PRU00644"/>
    </source>
</evidence>
<dbReference type="EMBL" id="JAPDMZ010000188">
    <property type="protein sequence ID" value="KAK0546559.1"/>
    <property type="molecule type" value="Genomic_DNA"/>
</dbReference>
<feature type="compositionally biased region" description="Pro residues" evidence="8">
    <location>
        <begin position="221"/>
        <end position="236"/>
    </location>
</feature>
<evidence type="ECO:0000313" key="11">
    <source>
        <dbReference type="EMBL" id="KAK0546559.1"/>
    </source>
</evidence>
<dbReference type="PANTHER" id="PTHR23306">
    <property type="entry name" value="TUMOR SUSCEPTIBILITY GENE 101 PROTEIN-RELATED"/>
    <property type="match status" value="1"/>
</dbReference>
<dbReference type="GO" id="GO:0006886">
    <property type="term" value="P:intracellular protein transport"/>
    <property type="evidence" value="ECO:0007669"/>
    <property type="project" value="UniProtKB-ARBA"/>
</dbReference>
<feature type="compositionally biased region" description="Low complexity" evidence="8">
    <location>
        <begin position="262"/>
        <end position="306"/>
    </location>
</feature>
<name>A0AAN6JPR7_9BASI</name>
<dbReference type="GO" id="GO:0072666">
    <property type="term" value="P:establishment of protein localization to vacuole"/>
    <property type="evidence" value="ECO:0007669"/>
    <property type="project" value="UniProtKB-ARBA"/>
</dbReference>
<keyword evidence="11" id="KW-0675">Receptor</keyword>
<dbReference type="InterPro" id="IPR017916">
    <property type="entry name" value="SB_dom"/>
</dbReference>
<evidence type="ECO:0000256" key="4">
    <source>
        <dbReference type="ARBA" id="ARBA00022753"/>
    </source>
</evidence>
<dbReference type="Pfam" id="PF05743">
    <property type="entry name" value="UEV"/>
    <property type="match status" value="1"/>
</dbReference>
<feature type="compositionally biased region" description="Low complexity" evidence="8">
    <location>
        <begin position="237"/>
        <end position="251"/>
    </location>
</feature>
<evidence type="ECO:0000256" key="3">
    <source>
        <dbReference type="ARBA" id="ARBA00022448"/>
    </source>
</evidence>
<dbReference type="SUPFAM" id="SSF54495">
    <property type="entry name" value="UBC-like"/>
    <property type="match status" value="1"/>
</dbReference>
<dbReference type="AlphaFoldDB" id="A0AAN6JPR7"/>
<dbReference type="PROSITE" id="PS51312">
    <property type="entry name" value="SB"/>
    <property type="match status" value="1"/>
</dbReference>
<comment type="similarity">
    <text evidence="2">Belongs to the ubiquitin-conjugating enzyme family. UEV subfamily.</text>
</comment>
<evidence type="ECO:0000259" key="9">
    <source>
        <dbReference type="PROSITE" id="PS51312"/>
    </source>
</evidence>
<keyword evidence="4" id="KW-0967">Endosome</keyword>
<dbReference type="Pfam" id="PF09454">
    <property type="entry name" value="Vps23_core"/>
    <property type="match status" value="1"/>
</dbReference>
<reference evidence="11" key="1">
    <citation type="journal article" date="2023" name="PhytoFront">
        <title>Draft Genome Resources of Seven Strains of Tilletia horrida, Causal Agent of Kernel Smut of Rice.</title>
        <authorList>
            <person name="Khanal S."/>
            <person name="Antony Babu S."/>
            <person name="Zhou X.G."/>
        </authorList>
    </citation>
    <scope>NUCLEOTIDE SEQUENCE</scope>
    <source>
        <strain evidence="11">TX6</strain>
    </source>
</reference>
<accession>A0AAN6JPR7</accession>
<organism evidence="11 12">
    <name type="scientific">Tilletia horrida</name>
    <dbReference type="NCBI Taxonomy" id="155126"/>
    <lineage>
        <taxon>Eukaryota</taxon>
        <taxon>Fungi</taxon>
        <taxon>Dikarya</taxon>
        <taxon>Basidiomycota</taxon>
        <taxon>Ustilaginomycotina</taxon>
        <taxon>Exobasidiomycetes</taxon>
        <taxon>Tilletiales</taxon>
        <taxon>Tilletiaceae</taxon>
        <taxon>Tilletia</taxon>
    </lineage>
</organism>
<evidence type="ECO:0000313" key="12">
    <source>
        <dbReference type="Proteomes" id="UP001176517"/>
    </source>
</evidence>
<proteinExistence type="inferred from homology"/>
<dbReference type="CDD" id="cd11685">
    <property type="entry name" value="UEV_TSG101-like"/>
    <property type="match status" value="1"/>
</dbReference>
<feature type="domain" description="SB" evidence="9">
    <location>
        <begin position="454"/>
        <end position="521"/>
    </location>
</feature>
<comment type="caution">
    <text evidence="11">The sequence shown here is derived from an EMBL/GenBank/DDBJ whole genome shotgun (WGS) entry which is preliminary data.</text>
</comment>
<comment type="subcellular location">
    <subcellularLocation>
        <location evidence="1">Endosome</location>
    </subcellularLocation>
</comment>
<dbReference type="PANTHER" id="PTHR23306:SF3">
    <property type="entry name" value="TUMOR SUPPRESSOR PROTEIN 101"/>
    <property type="match status" value="1"/>
</dbReference>
<protein>
    <submittedName>
        <fullName evidence="11">Suppressor protein stp22 of temperature-sensitive alpha-factor receptor and arginine permease</fullName>
    </submittedName>
</protein>
<dbReference type="InterPro" id="IPR052070">
    <property type="entry name" value="ESCRT-I_UEV_domain"/>
</dbReference>
<evidence type="ECO:0000256" key="5">
    <source>
        <dbReference type="ARBA" id="ARBA00022927"/>
    </source>
</evidence>
<dbReference type="SUPFAM" id="SSF140111">
    <property type="entry name" value="Endosomal sorting complex assembly domain"/>
    <property type="match status" value="1"/>
</dbReference>
<gene>
    <name evidence="11" type="primary">STP22</name>
    <name evidence="11" type="ORF">OC846_005206</name>
</gene>
<feature type="domain" description="UEV" evidence="10">
    <location>
        <begin position="12"/>
        <end position="158"/>
    </location>
</feature>
<feature type="region of interest" description="Disordered" evidence="8">
    <location>
        <begin position="150"/>
        <end position="353"/>
    </location>
</feature>
<keyword evidence="6" id="KW-0175">Coiled coil</keyword>
<dbReference type="GO" id="GO:0043162">
    <property type="term" value="P:ubiquitin-dependent protein catabolic process via the multivesicular body sorting pathway"/>
    <property type="evidence" value="ECO:0007669"/>
    <property type="project" value="UniProtKB-ARBA"/>
</dbReference>
<feature type="compositionally biased region" description="Pro residues" evidence="8">
    <location>
        <begin position="252"/>
        <end position="261"/>
    </location>
</feature>
<dbReference type="InterPro" id="IPR037202">
    <property type="entry name" value="ESCRT_assembly_dom"/>
</dbReference>
<evidence type="ECO:0000259" key="10">
    <source>
        <dbReference type="PROSITE" id="PS51322"/>
    </source>
</evidence>
<sequence length="521" mass="57698">MDHSVVQQWLRQTLSSSGPYSSSSSSSRDRIYADIDRILLAFSSLSPRTEVYTHDDGRSQLLLEIHGTIPITYKGATYHIPISLWIPHAYPQAQPIVYVTPTAQMLVRKGKHVDPSGRVMHPYLDDQWARKPEAANLLDLIHVCQDDFSQQPPVYAKPPPRSASSSTPTPSSPSPSSRQATPAATASGPAPPPLPPTRPQSVASPSASPQLQQSPRQQHSQPPPPPPLPPPIPGPQSPRQQQPVSPQSAAAPTPPPLPPSIPQLSQQQQQQQYAQYQQQQYHQQGQQMPPSSYQQQQHPGYQQQPSVAPPPPPPPHPQQQQPYTQQQQQQQQPQQRQDPVNQAPPPPIPLNPELLKLHSAVHNRFSTTLSSLSTALSASNDQLSILLSDLERGAVAIEDERSRLEAVRDVCRVRAEKVGEVVQRAREAREVGIEGEGGKEASREDVDGYVVATSLVGNQLLTLVAEDHALEDTLYQLGRALNAERIDLDRFLKQTRHLAREQFMRRALARKICEGMRWPVE</sequence>
<evidence type="ECO:0000256" key="8">
    <source>
        <dbReference type="SAM" id="MobiDB-lite"/>
    </source>
</evidence>
<evidence type="ECO:0000256" key="1">
    <source>
        <dbReference type="ARBA" id="ARBA00004177"/>
    </source>
</evidence>
<dbReference type="Gene3D" id="3.10.110.10">
    <property type="entry name" value="Ubiquitin Conjugating Enzyme"/>
    <property type="match status" value="1"/>
</dbReference>
<dbReference type="PROSITE" id="PS51322">
    <property type="entry name" value="UEV"/>
    <property type="match status" value="1"/>
</dbReference>
<keyword evidence="12" id="KW-1185">Reference proteome</keyword>